<reference evidence="1 2" key="1">
    <citation type="submission" date="2019-02" db="EMBL/GenBank/DDBJ databases">
        <title>Deep-cultivation of Planctomycetes and their phenomic and genomic characterization uncovers novel biology.</title>
        <authorList>
            <person name="Wiegand S."/>
            <person name="Jogler M."/>
            <person name="Boedeker C."/>
            <person name="Pinto D."/>
            <person name="Vollmers J."/>
            <person name="Rivas-Marin E."/>
            <person name="Kohn T."/>
            <person name="Peeters S.H."/>
            <person name="Heuer A."/>
            <person name="Rast P."/>
            <person name="Oberbeckmann S."/>
            <person name="Bunk B."/>
            <person name="Jeske O."/>
            <person name="Meyerdierks A."/>
            <person name="Storesund J.E."/>
            <person name="Kallscheuer N."/>
            <person name="Luecker S."/>
            <person name="Lage O.M."/>
            <person name="Pohl T."/>
            <person name="Merkel B.J."/>
            <person name="Hornburger P."/>
            <person name="Mueller R.-W."/>
            <person name="Bruemmer F."/>
            <person name="Labrenz M."/>
            <person name="Spormann A.M."/>
            <person name="Op den Camp H."/>
            <person name="Overmann J."/>
            <person name="Amann R."/>
            <person name="Jetten M.S.M."/>
            <person name="Mascher T."/>
            <person name="Medema M.H."/>
            <person name="Devos D.P."/>
            <person name="Kaster A.-K."/>
            <person name="Ovreas L."/>
            <person name="Rohde M."/>
            <person name="Galperin M.Y."/>
            <person name="Jogler C."/>
        </authorList>
    </citation>
    <scope>NUCLEOTIDE SEQUENCE [LARGE SCALE GENOMIC DNA]</scope>
    <source>
        <strain evidence="1 2">KS4</strain>
    </source>
</reference>
<gene>
    <name evidence="1" type="ORF">KS4_16130</name>
</gene>
<name>A0A517YTQ6_9BACT</name>
<dbReference type="KEGG" id="pcor:KS4_16130"/>
<keyword evidence="2" id="KW-1185">Reference proteome</keyword>
<accession>A0A517YTQ6</accession>
<dbReference type="RefSeq" id="WP_145076696.1">
    <property type="nucleotide sequence ID" value="NZ_CP036425.1"/>
</dbReference>
<evidence type="ECO:0000313" key="1">
    <source>
        <dbReference type="EMBL" id="QDU33562.1"/>
    </source>
</evidence>
<sequence length="136" mass="15149">MEWTDDVDRCRLSWNHVAFTEAHGQLLRLIPQATSWQIAEAMNGRAGQCIEAIENGELVGVLILDVINTDRGRMMEVWAAAFKPGRSRINEIKSFVEVAAKQAGCCGVRFETGRATAFARLVKDYSAVSTTYEKLI</sequence>
<organism evidence="1 2">
    <name type="scientific">Poriferisphaera corsica</name>
    <dbReference type="NCBI Taxonomy" id="2528020"/>
    <lineage>
        <taxon>Bacteria</taxon>
        <taxon>Pseudomonadati</taxon>
        <taxon>Planctomycetota</taxon>
        <taxon>Phycisphaerae</taxon>
        <taxon>Phycisphaerales</taxon>
        <taxon>Phycisphaeraceae</taxon>
        <taxon>Poriferisphaera</taxon>
    </lineage>
</organism>
<protein>
    <submittedName>
        <fullName evidence="1">Uncharacterized protein</fullName>
    </submittedName>
</protein>
<dbReference type="Proteomes" id="UP000317369">
    <property type="component" value="Chromosome"/>
</dbReference>
<dbReference type="EMBL" id="CP036425">
    <property type="protein sequence ID" value="QDU33562.1"/>
    <property type="molecule type" value="Genomic_DNA"/>
</dbReference>
<proteinExistence type="predicted"/>
<evidence type="ECO:0000313" key="2">
    <source>
        <dbReference type="Proteomes" id="UP000317369"/>
    </source>
</evidence>
<dbReference type="AlphaFoldDB" id="A0A517YTQ6"/>